<dbReference type="EMBL" id="JAIWOZ010000004">
    <property type="protein sequence ID" value="KAH6606854.1"/>
    <property type="molecule type" value="Genomic_DNA"/>
</dbReference>
<proteinExistence type="predicted"/>
<gene>
    <name evidence="1" type="ORF">Trco_006007</name>
</gene>
<sequence length="222" mass="25242">MSNTFAFDLELSTLPKLDSKGSNYPQWQAAWSIAFRYVELWDIVSNTRPRPVVTANADAPDAATEQATAVAQWVKDDNTALVMIMSAVHPDIFTLFTASSSSHQAWESLKSRFNRDSAYSTILQFRHLMTMRYNESDDLIQHLNAFHQLWTSMEQRCKTSQHELAKDLNAVFSSESVKGLFFLSTLPESMDTIIDNLSTGNVNWFYDIRPKMLEIATITISD</sequence>
<protein>
    <recommendedName>
        <fullName evidence="3">UBN2_3 domain-containing protein</fullName>
    </recommendedName>
</protein>
<accession>A0A9P8QKJ9</accession>
<keyword evidence="2" id="KW-1185">Reference proteome</keyword>
<evidence type="ECO:0000313" key="1">
    <source>
        <dbReference type="EMBL" id="KAH6606854.1"/>
    </source>
</evidence>
<comment type="caution">
    <text evidence="1">The sequence shown here is derived from an EMBL/GenBank/DDBJ whole genome shotgun (WGS) entry which is preliminary data.</text>
</comment>
<evidence type="ECO:0000313" key="2">
    <source>
        <dbReference type="Proteomes" id="UP000827724"/>
    </source>
</evidence>
<name>A0A9P8QKJ9_9HYPO</name>
<organism evidence="1 2">
    <name type="scientific">Trichoderma cornu-damae</name>
    <dbReference type="NCBI Taxonomy" id="654480"/>
    <lineage>
        <taxon>Eukaryota</taxon>
        <taxon>Fungi</taxon>
        <taxon>Dikarya</taxon>
        <taxon>Ascomycota</taxon>
        <taxon>Pezizomycotina</taxon>
        <taxon>Sordariomycetes</taxon>
        <taxon>Hypocreomycetidae</taxon>
        <taxon>Hypocreales</taxon>
        <taxon>Hypocreaceae</taxon>
        <taxon>Trichoderma</taxon>
    </lineage>
</organism>
<evidence type="ECO:0008006" key="3">
    <source>
        <dbReference type="Google" id="ProtNLM"/>
    </source>
</evidence>
<dbReference type="Proteomes" id="UP000827724">
    <property type="component" value="Unassembled WGS sequence"/>
</dbReference>
<dbReference type="AlphaFoldDB" id="A0A9P8QKJ9"/>
<dbReference type="Pfam" id="PF14223">
    <property type="entry name" value="Retrotran_gag_2"/>
    <property type="match status" value="1"/>
</dbReference>
<reference evidence="1" key="1">
    <citation type="submission" date="2021-08" db="EMBL/GenBank/DDBJ databases">
        <title>Chromosome-Level Trichoderma cornu-damae using Hi-C Data.</title>
        <authorList>
            <person name="Kim C.S."/>
        </authorList>
    </citation>
    <scope>NUCLEOTIDE SEQUENCE</scope>
    <source>
        <strain evidence="1">KA19-0412C</strain>
    </source>
</reference>
<dbReference type="OrthoDB" id="3740850at2759"/>